<feature type="domain" description="Protein kinase" evidence="6">
    <location>
        <begin position="102"/>
        <end position="352"/>
    </location>
</feature>
<reference evidence="8" key="1">
    <citation type="submission" date="2025-08" db="UniProtKB">
        <authorList>
            <consortium name="RefSeq"/>
        </authorList>
    </citation>
    <scope>IDENTIFICATION</scope>
    <source>
        <tissue evidence="8">Gonads</tissue>
    </source>
</reference>
<dbReference type="PANTHER" id="PTHR24355:SF1">
    <property type="entry name" value="RIBOSOMAL PROTEIN S6 KINASE-RELATED PROTEIN"/>
    <property type="match status" value="1"/>
</dbReference>
<evidence type="ECO:0000256" key="4">
    <source>
        <dbReference type="ARBA" id="ARBA00022777"/>
    </source>
</evidence>
<evidence type="ECO:0000256" key="5">
    <source>
        <dbReference type="ARBA" id="ARBA00022840"/>
    </source>
</evidence>
<evidence type="ECO:0000256" key="2">
    <source>
        <dbReference type="ARBA" id="ARBA00022679"/>
    </source>
</evidence>
<dbReference type="FunCoup" id="A0A6J2Y4M2">
    <property type="interactions" value="123"/>
</dbReference>
<dbReference type="SMART" id="SM00220">
    <property type="entry name" value="S_TKc"/>
    <property type="match status" value="1"/>
</dbReference>
<sequence length="401" mass="46484">MGNKISSKSDANSDQQQLDGVYKHRRNYYKDYKELNNSLRSIWSFDSQPSKNSISRPCKRRWKNSTLSLTYDQSKTAWPVSQLQSYFLPEFPIKDHHKDRNLETLQLISKGAFGKVYKIVNLEKNEIFALKVLSKSQIVNDNSVKQVKEEVQIQKACGHHQFIVKCLLNWQSKRHLYIVTEYIEGGELWHLLQTLGVLPIEIVQLYVAQIALAIDFLHNAGIVYRDLKPENVLLDADANVKLIDFGLSKWLPYAATTETVCGTPKYMAPEILKMERYGHSVDWWSLGVIACLMLTSKLPSLTINHETSSSVLKLPDRELSETPSRDLLLRLLEVDPTKRLKSVRKLETIAFYKGYKLEEVKDKLKVKPLLIKYFGEDYRKNLDECDNDIFQNFDETFIEED</sequence>
<evidence type="ECO:0000313" key="7">
    <source>
        <dbReference type="Proteomes" id="UP000504635"/>
    </source>
</evidence>
<dbReference type="InterPro" id="IPR000719">
    <property type="entry name" value="Prot_kinase_dom"/>
</dbReference>
<dbReference type="Pfam" id="PF00069">
    <property type="entry name" value="Pkinase"/>
    <property type="match status" value="1"/>
</dbReference>
<keyword evidence="5" id="KW-0067">ATP-binding</keyword>
<dbReference type="Gene3D" id="3.30.200.20">
    <property type="entry name" value="Phosphorylase Kinase, domain 1"/>
    <property type="match status" value="1"/>
</dbReference>
<dbReference type="InterPro" id="IPR008271">
    <property type="entry name" value="Ser/Thr_kinase_AS"/>
</dbReference>
<dbReference type="GeneID" id="115884257"/>
<protein>
    <submittedName>
        <fullName evidence="8">Serine/threonine-protein kinase S6KL isoform X2</fullName>
    </submittedName>
</protein>
<evidence type="ECO:0000259" key="6">
    <source>
        <dbReference type="PROSITE" id="PS50011"/>
    </source>
</evidence>
<dbReference type="PANTHER" id="PTHR24355">
    <property type="entry name" value="G PROTEIN-COUPLED RECEPTOR KINASE/RIBOSOMAL PROTEIN S6 KINASE"/>
    <property type="match status" value="1"/>
</dbReference>
<dbReference type="Gene3D" id="1.10.510.10">
    <property type="entry name" value="Transferase(Phosphotransferase) domain 1"/>
    <property type="match status" value="1"/>
</dbReference>
<dbReference type="SUPFAM" id="SSF56112">
    <property type="entry name" value="Protein kinase-like (PK-like)"/>
    <property type="match status" value="1"/>
</dbReference>
<gene>
    <name evidence="8" type="primary">LOC115884257</name>
</gene>
<dbReference type="PROSITE" id="PS50011">
    <property type="entry name" value="PROTEIN_KINASE_DOM"/>
    <property type="match status" value="1"/>
</dbReference>
<evidence type="ECO:0000256" key="3">
    <source>
        <dbReference type="ARBA" id="ARBA00022741"/>
    </source>
</evidence>
<accession>A0A6J2Y4M2</accession>
<dbReference type="GO" id="GO:0004674">
    <property type="term" value="F:protein serine/threonine kinase activity"/>
    <property type="evidence" value="ECO:0007669"/>
    <property type="project" value="UniProtKB-KW"/>
</dbReference>
<dbReference type="InterPro" id="IPR011009">
    <property type="entry name" value="Kinase-like_dom_sf"/>
</dbReference>
<keyword evidence="4 8" id="KW-0418">Kinase</keyword>
<evidence type="ECO:0000256" key="1">
    <source>
        <dbReference type="ARBA" id="ARBA00022527"/>
    </source>
</evidence>
<organism evidence="7 8">
    <name type="scientific">Sitophilus oryzae</name>
    <name type="common">Rice weevil</name>
    <name type="synonym">Curculio oryzae</name>
    <dbReference type="NCBI Taxonomy" id="7048"/>
    <lineage>
        <taxon>Eukaryota</taxon>
        <taxon>Metazoa</taxon>
        <taxon>Ecdysozoa</taxon>
        <taxon>Arthropoda</taxon>
        <taxon>Hexapoda</taxon>
        <taxon>Insecta</taxon>
        <taxon>Pterygota</taxon>
        <taxon>Neoptera</taxon>
        <taxon>Endopterygota</taxon>
        <taxon>Coleoptera</taxon>
        <taxon>Polyphaga</taxon>
        <taxon>Cucujiformia</taxon>
        <taxon>Curculionidae</taxon>
        <taxon>Dryophthorinae</taxon>
        <taxon>Sitophilus</taxon>
    </lineage>
</organism>
<dbReference type="OrthoDB" id="3205605at2759"/>
<proteinExistence type="predicted"/>
<keyword evidence="2" id="KW-0808">Transferase</keyword>
<dbReference type="AlphaFoldDB" id="A0A6J2Y4M2"/>
<dbReference type="PROSITE" id="PS00108">
    <property type="entry name" value="PROTEIN_KINASE_ST"/>
    <property type="match status" value="1"/>
</dbReference>
<name>A0A6J2Y4M2_SITOR</name>
<keyword evidence="3" id="KW-0547">Nucleotide-binding</keyword>
<dbReference type="CTD" id="45970"/>
<dbReference type="GO" id="GO:0005524">
    <property type="term" value="F:ATP binding"/>
    <property type="evidence" value="ECO:0007669"/>
    <property type="project" value="UniProtKB-KW"/>
</dbReference>
<evidence type="ECO:0000313" key="8">
    <source>
        <dbReference type="RefSeq" id="XP_030758622.1"/>
    </source>
</evidence>
<dbReference type="InterPro" id="IPR045270">
    <property type="entry name" value="STKc_AGC"/>
</dbReference>
<keyword evidence="1" id="KW-0723">Serine/threonine-protein kinase</keyword>
<dbReference type="Proteomes" id="UP000504635">
    <property type="component" value="Unplaced"/>
</dbReference>
<dbReference type="RefSeq" id="XP_030758622.1">
    <property type="nucleotide sequence ID" value="XM_030902762.1"/>
</dbReference>
<dbReference type="InParanoid" id="A0A6J2Y4M2"/>
<dbReference type="CDD" id="cd05123">
    <property type="entry name" value="STKc_AGC"/>
    <property type="match status" value="1"/>
</dbReference>
<keyword evidence="7" id="KW-1185">Reference proteome</keyword>